<dbReference type="AlphaFoldDB" id="A0A6N2VG09"/>
<feature type="compositionally biased region" description="Basic and acidic residues" evidence="1">
    <location>
        <begin position="26"/>
        <end position="35"/>
    </location>
</feature>
<gene>
    <name evidence="2" type="ORF">ACLFYP115_02521</name>
</gene>
<sequence>MGYGKTDSKSTDEHDRQGALDPSLIPEDKPTERLNRRMKKIFDEARKKEAAEEDNKDF</sequence>
<organism evidence="2">
    <name type="scientific">Anaerostipes caccae</name>
    <dbReference type="NCBI Taxonomy" id="105841"/>
    <lineage>
        <taxon>Bacteria</taxon>
        <taxon>Bacillati</taxon>
        <taxon>Bacillota</taxon>
        <taxon>Clostridia</taxon>
        <taxon>Lachnospirales</taxon>
        <taxon>Lachnospiraceae</taxon>
        <taxon>Anaerostipes</taxon>
    </lineage>
</organism>
<accession>A0A6N2VG09</accession>
<evidence type="ECO:0000313" key="2">
    <source>
        <dbReference type="EMBL" id="VYT29515.1"/>
    </source>
</evidence>
<dbReference type="RefSeq" id="WP_006567528.1">
    <property type="nucleotide sequence ID" value="NZ_BAABZP010000001.1"/>
</dbReference>
<dbReference type="EMBL" id="CACRSQ010000007">
    <property type="protein sequence ID" value="VYT29515.1"/>
    <property type="molecule type" value="Genomic_DNA"/>
</dbReference>
<reference evidence="2" key="1">
    <citation type="submission" date="2019-11" db="EMBL/GenBank/DDBJ databases">
        <authorList>
            <person name="Feng L."/>
        </authorList>
    </citation>
    <scope>NUCLEOTIDE SEQUENCE</scope>
    <source>
        <strain evidence="2">AcaccaeLFYP115</strain>
    </source>
</reference>
<proteinExistence type="predicted"/>
<evidence type="ECO:0000256" key="1">
    <source>
        <dbReference type="SAM" id="MobiDB-lite"/>
    </source>
</evidence>
<feature type="region of interest" description="Disordered" evidence="1">
    <location>
        <begin position="1"/>
        <end position="35"/>
    </location>
</feature>
<protein>
    <submittedName>
        <fullName evidence="2">Uncharacterized protein</fullName>
    </submittedName>
</protein>
<name>A0A6N2VG09_9FIRM</name>
<feature type="compositionally biased region" description="Basic and acidic residues" evidence="1">
    <location>
        <begin position="1"/>
        <end position="18"/>
    </location>
</feature>